<organism evidence="1 2">
    <name type="scientific">Artemia franciscana</name>
    <name type="common">Brine shrimp</name>
    <name type="synonym">Artemia sanfranciscana</name>
    <dbReference type="NCBI Taxonomy" id="6661"/>
    <lineage>
        <taxon>Eukaryota</taxon>
        <taxon>Metazoa</taxon>
        <taxon>Ecdysozoa</taxon>
        <taxon>Arthropoda</taxon>
        <taxon>Crustacea</taxon>
        <taxon>Branchiopoda</taxon>
        <taxon>Anostraca</taxon>
        <taxon>Artemiidae</taxon>
        <taxon>Artemia</taxon>
    </lineage>
</organism>
<evidence type="ECO:0000313" key="1">
    <source>
        <dbReference type="EMBL" id="KAK2720758.1"/>
    </source>
</evidence>
<dbReference type="EMBL" id="JAVRJZ010000007">
    <property type="protein sequence ID" value="KAK2720758.1"/>
    <property type="molecule type" value="Genomic_DNA"/>
</dbReference>
<name>A0AA88I0M8_ARTSF</name>
<dbReference type="AlphaFoldDB" id="A0AA88I0M8"/>
<accession>A0AA88I0M8</accession>
<comment type="caution">
    <text evidence="1">The sequence shown here is derived from an EMBL/GenBank/DDBJ whole genome shotgun (WGS) entry which is preliminary data.</text>
</comment>
<proteinExistence type="predicted"/>
<gene>
    <name evidence="1" type="ORF">QYM36_004590</name>
</gene>
<reference evidence="1" key="1">
    <citation type="submission" date="2023-07" db="EMBL/GenBank/DDBJ databases">
        <title>Chromosome-level genome assembly of Artemia franciscana.</title>
        <authorList>
            <person name="Jo E."/>
        </authorList>
    </citation>
    <scope>NUCLEOTIDE SEQUENCE</scope>
    <source>
        <tissue evidence="1">Whole body</tissue>
    </source>
</reference>
<evidence type="ECO:0000313" key="2">
    <source>
        <dbReference type="Proteomes" id="UP001187531"/>
    </source>
</evidence>
<protein>
    <submittedName>
        <fullName evidence="1">Uncharacterized protein</fullName>
    </submittedName>
</protein>
<sequence length="80" mass="9030">MTRRWRPWTAAGHNFSKQIAPSNWLSGMSGKLSSYQKQMRLLKEMDNYGPDVLALSEVGWIGAAKPNLDMGYTVLLFLTP</sequence>
<keyword evidence="2" id="KW-1185">Reference proteome</keyword>
<dbReference type="Proteomes" id="UP001187531">
    <property type="component" value="Unassembled WGS sequence"/>
</dbReference>